<keyword evidence="1" id="KW-0732">Signal</keyword>
<feature type="chain" id="PRO_5009314949" evidence="1">
    <location>
        <begin position="21"/>
        <end position="74"/>
    </location>
</feature>
<organism evidence="2 3">
    <name type="scientific">Steinernema glaseri</name>
    <dbReference type="NCBI Taxonomy" id="37863"/>
    <lineage>
        <taxon>Eukaryota</taxon>
        <taxon>Metazoa</taxon>
        <taxon>Ecdysozoa</taxon>
        <taxon>Nematoda</taxon>
        <taxon>Chromadorea</taxon>
        <taxon>Rhabditida</taxon>
        <taxon>Tylenchina</taxon>
        <taxon>Panagrolaimomorpha</taxon>
        <taxon>Strongyloidoidea</taxon>
        <taxon>Steinernematidae</taxon>
        <taxon>Steinernema</taxon>
    </lineage>
</organism>
<protein>
    <submittedName>
        <fullName evidence="3">EGF-like domain-containing protein</fullName>
    </submittedName>
</protein>
<sequence>MKTTLAVLLLVGVVFCLATATHVEVDALVEGCVLKGVGLQGPVECDAEHPLCRVFNNGFFLCCNHDIPGTPHCN</sequence>
<name>A0A1I8APF9_9BILA</name>
<keyword evidence="2" id="KW-1185">Reference proteome</keyword>
<reference evidence="3" key="1">
    <citation type="submission" date="2016-11" db="UniProtKB">
        <authorList>
            <consortium name="WormBaseParasite"/>
        </authorList>
    </citation>
    <scope>IDENTIFICATION</scope>
</reference>
<accession>A0A1I8APF9</accession>
<evidence type="ECO:0000313" key="3">
    <source>
        <dbReference type="WBParaSite" id="L893_g7715.t1"/>
    </source>
</evidence>
<proteinExistence type="predicted"/>
<dbReference type="Proteomes" id="UP000095287">
    <property type="component" value="Unplaced"/>
</dbReference>
<dbReference type="AlphaFoldDB" id="A0A1I8APF9"/>
<feature type="signal peptide" evidence="1">
    <location>
        <begin position="1"/>
        <end position="20"/>
    </location>
</feature>
<dbReference type="WBParaSite" id="L893_g7715.t1">
    <property type="protein sequence ID" value="L893_g7715.t1"/>
    <property type="gene ID" value="L893_g7715"/>
</dbReference>
<evidence type="ECO:0000256" key="1">
    <source>
        <dbReference type="SAM" id="SignalP"/>
    </source>
</evidence>
<evidence type="ECO:0000313" key="2">
    <source>
        <dbReference type="Proteomes" id="UP000095287"/>
    </source>
</evidence>